<dbReference type="RefSeq" id="WP_281484484.1">
    <property type="nucleotide sequence ID" value="NZ_CP124543.1"/>
</dbReference>
<dbReference type="InterPro" id="IPR007367">
    <property type="entry name" value="DUF433"/>
</dbReference>
<dbReference type="Gene3D" id="1.10.10.10">
    <property type="entry name" value="Winged helix-like DNA-binding domain superfamily/Winged helix DNA-binding domain"/>
    <property type="match status" value="1"/>
</dbReference>
<gene>
    <name evidence="1" type="ORF">QI031_07090</name>
</gene>
<dbReference type="Proteomes" id="UP001223520">
    <property type="component" value="Chromosome"/>
</dbReference>
<dbReference type="InterPro" id="IPR036388">
    <property type="entry name" value="WH-like_DNA-bd_sf"/>
</dbReference>
<dbReference type="InterPro" id="IPR009057">
    <property type="entry name" value="Homeodomain-like_sf"/>
</dbReference>
<dbReference type="SUPFAM" id="SSF46689">
    <property type="entry name" value="Homeodomain-like"/>
    <property type="match status" value="1"/>
</dbReference>
<evidence type="ECO:0000313" key="1">
    <source>
        <dbReference type="EMBL" id="WGV27245.1"/>
    </source>
</evidence>
<evidence type="ECO:0000313" key="2">
    <source>
        <dbReference type="Proteomes" id="UP001223520"/>
    </source>
</evidence>
<accession>A0AAJ6NVA4</accession>
<reference evidence="1 2" key="1">
    <citation type="journal article" date="2023" name="Limnol Oceanogr Lett">
        <title>Environmental adaptations by the intertidal Antarctic cyanobacterium Halotia branconii CENA392 as revealed using long-read genome sequencing.</title>
        <authorList>
            <person name="Dextro R.B."/>
            <person name="Delbaje E."/>
            <person name="Freitas P.N.N."/>
            <person name="Geraldes V."/>
            <person name="Pinto E."/>
            <person name="Long P.F."/>
            <person name="Fiore M.F."/>
        </authorList>
    </citation>
    <scope>NUCLEOTIDE SEQUENCE [LARGE SCALE GENOMIC DNA]</scope>
    <source>
        <strain evidence="1 2">CENA392</strain>
    </source>
</reference>
<proteinExistence type="predicted"/>
<dbReference type="EMBL" id="CP124543">
    <property type="protein sequence ID" value="WGV27245.1"/>
    <property type="molecule type" value="Genomic_DNA"/>
</dbReference>
<name>A0AAJ6NVA4_9CYAN</name>
<dbReference type="Pfam" id="PF04255">
    <property type="entry name" value="DUF433"/>
    <property type="match status" value="1"/>
</dbReference>
<dbReference type="PANTHER" id="PTHR34849">
    <property type="entry name" value="SSL5025 PROTEIN"/>
    <property type="match status" value="1"/>
</dbReference>
<protein>
    <submittedName>
        <fullName evidence="1">DUF433 domain-containing protein</fullName>
    </submittedName>
</protein>
<dbReference type="AlphaFoldDB" id="A0AAJ6NVA4"/>
<organism evidence="1 2">
    <name type="scientific">Halotia branconii CENA392</name>
    <dbReference type="NCBI Taxonomy" id="1539056"/>
    <lineage>
        <taxon>Bacteria</taxon>
        <taxon>Bacillati</taxon>
        <taxon>Cyanobacteriota</taxon>
        <taxon>Cyanophyceae</taxon>
        <taxon>Nostocales</taxon>
        <taxon>Nodulariaceae</taxon>
        <taxon>Halotia</taxon>
    </lineage>
</organism>
<keyword evidence="2" id="KW-1185">Reference proteome</keyword>
<sequence>MQTITDIGTLIIRTPGTLNGRPRIAGTRISVQRIAAWYKMGLNAEEIVERMGNLALVQVYAALTYYHANREEVEAYLSVEKSNYEQLAAQMG</sequence>
<dbReference type="KEGG" id="hbq:QI031_07090"/>
<dbReference type="PANTHER" id="PTHR34849:SF1">
    <property type="entry name" value="SLR0770 PROTEIN"/>
    <property type="match status" value="1"/>
</dbReference>